<dbReference type="PANTHER" id="PTHR22572">
    <property type="entry name" value="SUGAR-1-PHOSPHATE GUANYL TRANSFERASE"/>
    <property type="match status" value="1"/>
</dbReference>
<feature type="transmembrane region" description="Helical" evidence="18">
    <location>
        <begin position="254"/>
        <end position="280"/>
    </location>
</feature>
<evidence type="ECO:0000256" key="15">
    <source>
        <dbReference type="ARBA" id="ARBA00023136"/>
    </source>
</evidence>
<name>A0A5A7PQ18_STRAF</name>
<dbReference type="SUPFAM" id="SSF53448">
    <property type="entry name" value="Nucleotide-diphospho-sugar transferases"/>
    <property type="match status" value="1"/>
</dbReference>
<evidence type="ECO:0000256" key="19">
    <source>
        <dbReference type="SAM" id="SignalP"/>
    </source>
</evidence>
<dbReference type="InterPro" id="IPR025287">
    <property type="entry name" value="WAK_GUB"/>
</dbReference>
<dbReference type="PROSITE" id="PS00107">
    <property type="entry name" value="PROTEIN_KINASE_ATP"/>
    <property type="match status" value="1"/>
</dbReference>
<evidence type="ECO:0000256" key="17">
    <source>
        <dbReference type="PROSITE-ProRule" id="PRU10141"/>
    </source>
</evidence>
<comment type="caution">
    <text evidence="21">The sequence shown here is derived from an EMBL/GenBank/DDBJ whole genome shotgun (WGS) entry which is preliminary data.</text>
</comment>
<dbReference type="GO" id="GO:0005525">
    <property type="term" value="F:GTP binding"/>
    <property type="evidence" value="ECO:0007669"/>
    <property type="project" value="UniProtKB-KW"/>
</dbReference>
<dbReference type="Gene3D" id="3.30.200.20">
    <property type="entry name" value="Phosphorylase Kinase, domain 1"/>
    <property type="match status" value="1"/>
</dbReference>
<dbReference type="SMART" id="SM00220">
    <property type="entry name" value="S_TKc"/>
    <property type="match status" value="1"/>
</dbReference>
<dbReference type="Pfam" id="PF13947">
    <property type="entry name" value="GUB_WAK_bind"/>
    <property type="match status" value="1"/>
</dbReference>
<evidence type="ECO:0000256" key="14">
    <source>
        <dbReference type="ARBA" id="ARBA00023134"/>
    </source>
</evidence>
<evidence type="ECO:0000256" key="8">
    <source>
        <dbReference type="ARBA" id="ARBA00022695"/>
    </source>
</evidence>
<dbReference type="Gene3D" id="3.80.10.10">
    <property type="entry name" value="Ribonuclease Inhibitor"/>
    <property type="match status" value="1"/>
</dbReference>
<keyword evidence="11" id="KW-0418">Kinase</keyword>
<evidence type="ECO:0000256" key="1">
    <source>
        <dbReference type="ARBA" id="ARBA00004167"/>
    </source>
</evidence>
<keyword evidence="6 21" id="KW-0808">Transferase</keyword>
<keyword evidence="5" id="KW-0723">Serine/threonine-protein kinase</keyword>
<evidence type="ECO:0000256" key="2">
    <source>
        <dbReference type="ARBA" id="ARBA00004823"/>
    </source>
</evidence>
<dbReference type="Pfam" id="PF25087">
    <property type="entry name" value="GMPPB_C"/>
    <property type="match status" value="1"/>
</dbReference>
<dbReference type="InterPro" id="IPR017441">
    <property type="entry name" value="Protein_kinase_ATP_BS"/>
</dbReference>
<dbReference type="InterPro" id="IPR008271">
    <property type="entry name" value="Ser/Thr_kinase_AS"/>
</dbReference>
<sequence>MARPTPLPLLLRAAAALLLLLTCASPAVSLPPCPPCGSSPVPYPLSTGPTCGDPAYRIRCSAAALLFDSSNNTYPITSISAADQRLTVAPAPFLPDACVAADLPTNGLQLDPAAPFNITGANTILYLNCTAAILNSPLNCTATSLCHAYANATAGACRSTPCCAFRAGGSTTAYRIRVRQAGCRAYRSFVGLDPGLPVDRWPRPGVELQWALPAEPTCGGQGDCGPDSTCRPDPNSNRRVRRCFCHSGLRWDPVAGVCVTGLTSGLGATLISTLIAFLAYKRHRRIRDEKNRIARERQLILNSGGATAKLFTGKQIKRATNNFSRDNLLGSGGYGEVYRAILLLDDPTTTTTTTTTVAVKCAKLGNPKGTDQLLNEVRILCQVNHRSLVRLLGCCVELDQPLLVYEYIPNGALSDHLTNPTRRGLLSWTRRLSIARDTADGLAYLHSSAVPQIYHRDVKSSNILLDEKLNGKVSDFGLSRLAQADVSHVTTCAQGTLGYLDPEYYRNYQLTDKSDVYSFGVVLLELLTAQRAIDFCREPDDVNLAMYVRRLVDEERVMEAIDPGLREGAGELQVETMKALAFLAVGCLEEKRQNRPSMKEVAEEIDYIISRVGTLVEKLGLRLTDPAHPNLHGLGLTGNLGVQLSNLNSLKNLDLSFNNFTVIFPAPSVFDKPHTIKQTFRFLQNNQFSGPVILLANLSRSYLNIEDSHFSGVIPGNFQTIEILCGKKNSRIGGNKFHMGPNYHPPWRFPSDKNISSPPATNLSALEIYPFQKIKDHKNKKMHNTVRIVLLFIGGVTLVAAIVALAVILHKQRVRTSISRSKPLAWDGRNSQNLSLASAELLWLPRTQKKRIITPNQIWGYIITIATARIGSDRITLQIEALKAIGVTEVVLAINYQPEVMLNFLKDFETKLEIKITCSQETEPLGTAGPLALARDKLIDDSGEPFFVLNSDVISEYPLKEMIEFHKSHGGEASIMVTKVDEPSKYGVVVMDESTGQVERFVEKPKLFVGNKINAGIYLLNPSVLNRIELRPTSIEKEVFPNIAANQKLYAMVLPGFWMDIGQPRDYITGLRLYLNSLRKKSAQKLSSGAHIIGNVLVDESAKIGDGCLIGPDVAIGPGCVVESGVRLSRCTVMRGVRIKKHACISSSIIGWHSTVGQWARVENMTILGEDVHVGDEVYSNGGVVLPHKEIKSSILKPEIVM</sequence>
<evidence type="ECO:0000256" key="4">
    <source>
        <dbReference type="ARBA" id="ARBA00012387"/>
    </source>
</evidence>
<organism evidence="21 22">
    <name type="scientific">Striga asiatica</name>
    <name type="common">Asiatic witchweed</name>
    <name type="synonym">Buchnera asiatica</name>
    <dbReference type="NCBI Taxonomy" id="4170"/>
    <lineage>
        <taxon>Eukaryota</taxon>
        <taxon>Viridiplantae</taxon>
        <taxon>Streptophyta</taxon>
        <taxon>Embryophyta</taxon>
        <taxon>Tracheophyta</taxon>
        <taxon>Spermatophyta</taxon>
        <taxon>Magnoliopsida</taxon>
        <taxon>eudicotyledons</taxon>
        <taxon>Gunneridae</taxon>
        <taxon>Pentapetalae</taxon>
        <taxon>asterids</taxon>
        <taxon>lamiids</taxon>
        <taxon>Lamiales</taxon>
        <taxon>Orobanchaceae</taxon>
        <taxon>Buchnereae</taxon>
        <taxon>Striga</taxon>
    </lineage>
</organism>
<dbReference type="FunFam" id="1.10.510.10:FF:000161">
    <property type="entry name" value="Wall-associated receptor kinase-like 20"/>
    <property type="match status" value="1"/>
</dbReference>
<dbReference type="Gene3D" id="1.10.510.10">
    <property type="entry name" value="Transferase(Phosphotransferase) domain 1"/>
    <property type="match status" value="1"/>
</dbReference>
<keyword evidence="12 17" id="KW-0067">ATP-binding</keyword>
<dbReference type="Pfam" id="PF00483">
    <property type="entry name" value="NTP_transferase"/>
    <property type="match status" value="1"/>
</dbReference>
<accession>A0A5A7PQ18</accession>
<evidence type="ECO:0000256" key="11">
    <source>
        <dbReference type="ARBA" id="ARBA00022777"/>
    </source>
</evidence>
<dbReference type="InterPro" id="IPR029044">
    <property type="entry name" value="Nucleotide-diphossugar_trans"/>
</dbReference>
<evidence type="ECO:0000313" key="22">
    <source>
        <dbReference type="Proteomes" id="UP000325081"/>
    </source>
</evidence>
<comment type="subcellular location">
    <subcellularLocation>
        <location evidence="1">Membrane</location>
        <topology evidence="1">Single-pass membrane protein</topology>
    </subcellularLocation>
</comment>
<feature type="binding site" evidence="17">
    <location>
        <position position="360"/>
    </location>
    <ligand>
        <name>ATP</name>
        <dbReference type="ChEBI" id="CHEBI:30616"/>
    </ligand>
</feature>
<feature type="domain" description="Protein kinase" evidence="20">
    <location>
        <begin position="323"/>
        <end position="608"/>
    </location>
</feature>
<dbReference type="AlphaFoldDB" id="A0A5A7PQ18"/>
<feature type="transmembrane region" description="Helical" evidence="18">
    <location>
        <begin position="788"/>
        <end position="809"/>
    </location>
</feature>
<dbReference type="InterPro" id="IPR011009">
    <property type="entry name" value="Kinase-like_dom_sf"/>
</dbReference>
<dbReference type="CDD" id="cd06425">
    <property type="entry name" value="M1P_guanylylT_B_like_N"/>
    <property type="match status" value="1"/>
</dbReference>
<evidence type="ECO:0000256" key="18">
    <source>
        <dbReference type="SAM" id="Phobius"/>
    </source>
</evidence>
<dbReference type="GO" id="GO:0005524">
    <property type="term" value="F:ATP binding"/>
    <property type="evidence" value="ECO:0007669"/>
    <property type="project" value="UniProtKB-UniRule"/>
</dbReference>
<dbReference type="SUPFAM" id="SSF52058">
    <property type="entry name" value="L domain-like"/>
    <property type="match status" value="1"/>
</dbReference>
<dbReference type="EMBL" id="BKCP01004960">
    <property type="protein sequence ID" value="GER34890.1"/>
    <property type="molecule type" value="Genomic_DNA"/>
</dbReference>
<evidence type="ECO:0000256" key="3">
    <source>
        <dbReference type="ARBA" id="ARBA00007274"/>
    </source>
</evidence>
<evidence type="ECO:0000256" key="5">
    <source>
        <dbReference type="ARBA" id="ARBA00022527"/>
    </source>
</evidence>
<dbReference type="OrthoDB" id="1918322at2759"/>
<dbReference type="GO" id="GO:0030247">
    <property type="term" value="F:polysaccharide binding"/>
    <property type="evidence" value="ECO:0007669"/>
    <property type="project" value="InterPro"/>
</dbReference>
<evidence type="ECO:0000256" key="6">
    <source>
        <dbReference type="ARBA" id="ARBA00022679"/>
    </source>
</evidence>
<keyword evidence="15 18" id="KW-0472">Membrane</keyword>
<reference evidence="22" key="1">
    <citation type="journal article" date="2019" name="Curr. Biol.">
        <title>Genome Sequence of Striga asiatica Provides Insight into the Evolution of Plant Parasitism.</title>
        <authorList>
            <person name="Yoshida S."/>
            <person name="Kim S."/>
            <person name="Wafula E.K."/>
            <person name="Tanskanen J."/>
            <person name="Kim Y.M."/>
            <person name="Honaas L."/>
            <person name="Yang Z."/>
            <person name="Spallek T."/>
            <person name="Conn C.E."/>
            <person name="Ichihashi Y."/>
            <person name="Cheong K."/>
            <person name="Cui S."/>
            <person name="Der J.P."/>
            <person name="Gundlach H."/>
            <person name="Jiao Y."/>
            <person name="Hori C."/>
            <person name="Ishida J.K."/>
            <person name="Kasahara H."/>
            <person name="Kiba T."/>
            <person name="Kim M.S."/>
            <person name="Koo N."/>
            <person name="Laohavisit A."/>
            <person name="Lee Y.H."/>
            <person name="Lumba S."/>
            <person name="McCourt P."/>
            <person name="Mortimer J.C."/>
            <person name="Mutuku J.M."/>
            <person name="Nomura T."/>
            <person name="Sasaki-Sekimoto Y."/>
            <person name="Seto Y."/>
            <person name="Wang Y."/>
            <person name="Wakatake T."/>
            <person name="Sakakibara H."/>
            <person name="Demura T."/>
            <person name="Yamaguchi S."/>
            <person name="Yoneyama K."/>
            <person name="Manabe R.I."/>
            <person name="Nelson D.C."/>
            <person name="Schulman A.H."/>
            <person name="Timko M.P."/>
            <person name="dePamphilis C.W."/>
            <person name="Choi D."/>
            <person name="Shirasu K."/>
        </authorList>
    </citation>
    <scope>NUCLEOTIDE SEQUENCE [LARGE SCALE GENOMIC DNA]</scope>
    <source>
        <strain evidence="22">cv. UVA1</strain>
    </source>
</reference>
<dbReference type="CDD" id="cd14066">
    <property type="entry name" value="STKc_IRAK"/>
    <property type="match status" value="1"/>
</dbReference>
<dbReference type="Pfam" id="PF07714">
    <property type="entry name" value="PK_Tyr_Ser-Thr"/>
    <property type="match status" value="1"/>
</dbReference>
<keyword evidence="10 17" id="KW-0547">Nucleotide-binding</keyword>
<dbReference type="InterPro" id="IPR032675">
    <property type="entry name" value="LRR_dom_sf"/>
</dbReference>
<keyword evidence="13 18" id="KW-1133">Transmembrane helix</keyword>
<evidence type="ECO:0000256" key="12">
    <source>
        <dbReference type="ARBA" id="ARBA00022840"/>
    </source>
</evidence>
<dbReference type="Gene3D" id="3.90.550.10">
    <property type="entry name" value="Spore Coat Polysaccharide Biosynthesis Protein SpsA, Chain A"/>
    <property type="match status" value="1"/>
</dbReference>
<comment type="pathway">
    <text evidence="2">Nucleotide-sugar biosynthesis; GDP-alpha-D-mannose biosynthesis; GDP-alpha-D-mannose from alpha-D-mannose 1-phosphate (GTP route): step 1/1.</text>
</comment>
<dbReference type="GO" id="GO:0005886">
    <property type="term" value="C:plasma membrane"/>
    <property type="evidence" value="ECO:0007669"/>
    <property type="project" value="UniProtKB-ARBA"/>
</dbReference>
<evidence type="ECO:0000256" key="7">
    <source>
        <dbReference type="ARBA" id="ARBA00022692"/>
    </source>
</evidence>
<evidence type="ECO:0000256" key="13">
    <source>
        <dbReference type="ARBA" id="ARBA00022989"/>
    </source>
</evidence>
<keyword evidence="22" id="KW-1185">Reference proteome</keyword>
<evidence type="ECO:0000256" key="9">
    <source>
        <dbReference type="ARBA" id="ARBA00022729"/>
    </source>
</evidence>
<keyword evidence="8" id="KW-0548">Nucleotidyltransferase</keyword>
<dbReference type="GO" id="GO:0004475">
    <property type="term" value="F:mannose-1-phosphate guanylyltransferase (GTP) activity"/>
    <property type="evidence" value="ECO:0007669"/>
    <property type="project" value="UniProtKB-EC"/>
</dbReference>
<evidence type="ECO:0000256" key="16">
    <source>
        <dbReference type="ARBA" id="ARBA00023180"/>
    </source>
</evidence>
<dbReference type="EC" id="2.7.7.13" evidence="4"/>
<keyword evidence="9 19" id="KW-0732">Signal</keyword>
<dbReference type="GO" id="GO:0004674">
    <property type="term" value="F:protein serine/threonine kinase activity"/>
    <property type="evidence" value="ECO:0007669"/>
    <property type="project" value="UniProtKB-KW"/>
</dbReference>
<evidence type="ECO:0000259" key="20">
    <source>
        <dbReference type="PROSITE" id="PS50011"/>
    </source>
</evidence>
<dbReference type="InterPro" id="IPR056729">
    <property type="entry name" value="GMPPB_C"/>
</dbReference>
<dbReference type="InterPro" id="IPR005835">
    <property type="entry name" value="NTP_transferase_dom"/>
</dbReference>
<dbReference type="PROSITE" id="PS00108">
    <property type="entry name" value="PROTEIN_KINASE_ST"/>
    <property type="match status" value="1"/>
</dbReference>
<keyword evidence="16" id="KW-0325">Glycoprotein</keyword>
<dbReference type="UniPathway" id="UPA00126">
    <property type="reaction ID" value="UER00930"/>
</dbReference>
<dbReference type="PROSITE" id="PS50011">
    <property type="entry name" value="PROTEIN_KINASE_DOM"/>
    <property type="match status" value="1"/>
</dbReference>
<keyword evidence="7 18" id="KW-0812">Transmembrane</keyword>
<dbReference type="InterPro" id="IPR050486">
    <property type="entry name" value="Mannose-1P_guanyltransferase"/>
</dbReference>
<dbReference type="InterPro" id="IPR001245">
    <property type="entry name" value="Ser-Thr/Tyr_kinase_cat_dom"/>
</dbReference>
<feature type="signal peptide" evidence="19">
    <location>
        <begin position="1"/>
        <end position="29"/>
    </location>
</feature>
<evidence type="ECO:0000256" key="10">
    <source>
        <dbReference type="ARBA" id="ARBA00022741"/>
    </source>
</evidence>
<dbReference type="InterPro" id="IPR045233">
    <property type="entry name" value="GMPPB_N"/>
</dbReference>
<gene>
    <name evidence="21" type="ORF">STAS_11143</name>
</gene>
<keyword evidence="14" id="KW-0342">GTP-binding</keyword>
<dbReference type="Gene3D" id="2.160.10.10">
    <property type="entry name" value="Hexapeptide repeat proteins"/>
    <property type="match status" value="1"/>
</dbReference>
<protein>
    <recommendedName>
        <fullName evidence="4">mannose-1-phosphate guanylyltransferase</fullName>
        <ecNumber evidence="4">2.7.7.13</ecNumber>
    </recommendedName>
</protein>
<dbReference type="GO" id="GO:0009298">
    <property type="term" value="P:GDP-mannose biosynthetic process"/>
    <property type="evidence" value="ECO:0007669"/>
    <property type="project" value="UniProtKB-UniPathway"/>
</dbReference>
<evidence type="ECO:0000313" key="21">
    <source>
        <dbReference type="EMBL" id="GER34890.1"/>
    </source>
</evidence>
<comment type="similarity">
    <text evidence="3">Belongs to the transferase hexapeptide repeat family.</text>
</comment>
<dbReference type="FunFam" id="3.90.550.10:FF:000013">
    <property type="entry name" value="mannose-1-phosphate guanyltransferase beta"/>
    <property type="match status" value="1"/>
</dbReference>
<proteinExistence type="inferred from homology"/>
<dbReference type="Proteomes" id="UP000325081">
    <property type="component" value="Unassembled WGS sequence"/>
</dbReference>
<dbReference type="InterPro" id="IPR000719">
    <property type="entry name" value="Prot_kinase_dom"/>
</dbReference>
<dbReference type="SUPFAM" id="SSF56112">
    <property type="entry name" value="Protein kinase-like (PK-like)"/>
    <property type="match status" value="1"/>
</dbReference>
<feature type="chain" id="PRO_5022906108" description="mannose-1-phosphate guanylyltransferase" evidence="19">
    <location>
        <begin position="30"/>
        <end position="1202"/>
    </location>
</feature>